<comment type="caution">
    <text evidence="1">The sequence shown here is derived from an EMBL/GenBank/DDBJ whole genome shotgun (WGS) entry which is preliminary data.</text>
</comment>
<proteinExistence type="predicted"/>
<gene>
    <name evidence="1" type="ORF">QF035_000093</name>
</gene>
<name>A0ABU0SIL5_9ACTN</name>
<evidence type="ECO:0000313" key="1">
    <source>
        <dbReference type="EMBL" id="MDQ1022511.1"/>
    </source>
</evidence>
<evidence type="ECO:0000313" key="2">
    <source>
        <dbReference type="Proteomes" id="UP001230328"/>
    </source>
</evidence>
<dbReference type="EMBL" id="JAUSZI010000002">
    <property type="protein sequence ID" value="MDQ1022511.1"/>
    <property type="molecule type" value="Genomic_DNA"/>
</dbReference>
<protein>
    <submittedName>
        <fullName evidence="1">Uncharacterized protein</fullName>
    </submittedName>
</protein>
<dbReference type="RefSeq" id="WP_307517379.1">
    <property type="nucleotide sequence ID" value="NZ_JAUSZI010000002.1"/>
</dbReference>
<reference evidence="1 2" key="1">
    <citation type="submission" date="2023-07" db="EMBL/GenBank/DDBJ databases">
        <title>Comparative genomics of wheat-associated soil bacteria to identify genetic determinants of phenazine resistance.</title>
        <authorList>
            <person name="Mouncey N."/>
        </authorList>
    </citation>
    <scope>NUCLEOTIDE SEQUENCE [LARGE SCALE GENOMIC DNA]</scope>
    <source>
        <strain evidence="1 2">V2I4</strain>
    </source>
</reference>
<keyword evidence="2" id="KW-1185">Reference proteome</keyword>
<sequence length="149" mass="16517">MKTSTLRTDAVPALSRISEEELAAVVATVLRDHDDLERSTAERIVEEALKFVAACAAFPGERLRPSRAVDKGWHALILHTHTYERLCSRLGRFVHHMPDPPASADASAEALERTPEVMTTAGYEPDRTLWLQPSGAAECCDYCPFPKDK</sequence>
<accession>A0ABU0SIL5</accession>
<organism evidence="1 2">
    <name type="scientific">Streptomyces umbrinus</name>
    <dbReference type="NCBI Taxonomy" id="67370"/>
    <lineage>
        <taxon>Bacteria</taxon>
        <taxon>Bacillati</taxon>
        <taxon>Actinomycetota</taxon>
        <taxon>Actinomycetes</taxon>
        <taxon>Kitasatosporales</taxon>
        <taxon>Streptomycetaceae</taxon>
        <taxon>Streptomyces</taxon>
        <taxon>Streptomyces phaeochromogenes group</taxon>
    </lineage>
</organism>
<dbReference type="Proteomes" id="UP001230328">
    <property type="component" value="Unassembled WGS sequence"/>
</dbReference>